<keyword evidence="1" id="KW-0479">Metal-binding</keyword>
<keyword evidence="1" id="KW-0904">Protein phosphatase</keyword>
<comment type="caution">
    <text evidence="3">The sequence shown here is derived from an EMBL/GenBank/DDBJ whole genome shotgun (WGS) entry which is preliminary data.</text>
</comment>
<dbReference type="PANTHER" id="PTHR12320">
    <property type="entry name" value="PROTEIN PHOSPHATASE 2C"/>
    <property type="match status" value="1"/>
</dbReference>
<evidence type="ECO:0000256" key="1">
    <source>
        <dbReference type="RuleBase" id="RU366020"/>
    </source>
</evidence>
<dbReference type="InterPro" id="IPR039123">
    <property type="entry name" value="PPTC7"/>
</dbReference>
<comment type="similarity">
    <text evidence="1">Belongs to the PP2C family.</text>
</comment>
<feature type="region of interest" description="Disordered" evidence="2">
    <location>
        <begin position="1"/>
        <end position="32"/>
    </location>
</feature>
<comment type="catalytic activity">
    <reaction evidence="1">
        <text>O-phospho-L-seryl-[protein] + H2O = L-seryl-[protein] + phosphate</text>
        <dbReference type="Rhea" id="RHEA:20629"/>
        <dbReference type="Rhea" id="RHEA-COMP:9863"/>
        <dbReference type="Rhea" id="RHEA-COMP:11604"/>
        <dbReference type="ChEBI" id="CHEBI:15377"/>
        <dbReference type="ChEBI" id="CHEBI:29999"/>
        <dbReference type="ChEBI" id="CHEBI:43474"/>
        <dbReference type="ChEBI" id="CHEBI:83421"/>
        <dbReference type="EC" id="3.1.3.16"/>
    </reaction>
</comment>
<name>A0AA39AGY3_VITRO</name>
<dbReference type="PANTHER" id="PTHR12320:SF14">
    <property type="entry name" value="PROTEIN PHOSPHATASE"/>
    <property type="match status" value="1"/>
</dbReference>
<keyword evidence="1" id="KW-0378">Hydrolase</keyword>
<evidence type="ECO:0000256" key="2">
    <source>
        <dbReference type="SAM" id="MobiDB-lite"/>
    </source>
</evidence>
<comment type="cofactor">
    <cofactor evidence="1">
        <name>Mn(2+)</name>
        <dbReference type="ChEBI" id="CHEBI:29035"/>
    </cofactor>
</comment>
<dbReference type="EC" id="3.1.3.16" evidence="1"/>
<comment type="cofactor">
    <cofactor evidence="1">
        <name>Mg(2+)</name>
        <dbReference type="ChEBI" id="CHEBI:18420"/>
    </cofactor>
</comment>
<comment type="catalytic activity">
    <reaction evidence="1">
        <text>O-phospho-L-threonyl-[protein] + H2O = L-threonyl-[protein] + phosphate</text>
        <dbReference type="Rhea" id="RHEA:47004"/>
        <dbReference type="Rhea" id="RHEA-COMP:11060"/>
        <dbReference type="Rhea" id="RHEA-COMP:11605"/>
        <dbReference type="ChEBI" id="CHEBI:15377"/>
        <dbReference type="ChEBI" id="CHEBI:30013"/>
        <dbReference type="ChEBI" id="CHEBI:43474"/>
        <dbReference type="ChEBI" id="CHEBI:61977"/>
        <dbReference type="EC" id="3.1.3.16"/>
    </reaction>
</comment>
<evidence type="ECO:0000313" key="4">
    <source>
        <dbReference type="Proteomes" id="UP001168098"/>
    </source>
</evidence>
<keyword evidence="1" id="KW-0460">Magnesium</keyword>
<dbReference type="GO" id="GO:0004722">
    <property type="term" value="F:protein serine/threonine phosphatase activity"/>
    <property type="evidence" value="ECO:0007669"/>
    <property type="project" value="UniProtKB-EC"/>
</dbReference>
<accession>A0AA39AGY3</accession>
<evidence type="ECO:0000313" key="3">
    <source>
        <dbReference type="EMBL" id="KAJ9707311.1"/>
    </source>
</evidence>
<protein>
    <recommendedName>
        <fullName evidence="1">Protein phosphatase</fullName>
        <ecNumber evidence="1">3.1.3.16</ecNumber>
    </recommendedName>
</protein>
<dbReference type="GO" id="GO:0046872">
    <property type="term" value="F:metal ion binding"/>
    <property type="evidence" value="ECO:0007669"/>
    <property type="project" value="UniProtKB-UniRule"/>
</dbReference>
<gene>
    <name evidence="3" type="ORF">PVL29_002342</name>
</gene>
<dbReference type="InterPro" id="IPR036457">
    <property type="entry name" value="PPM-type-like_dom_sf"/>
</dbReference>
<organism evidence="3 4">
    <name type="scientific">Vitis rotundifolia</name>
    <name type="common">Muscadine grape</name>
    <dbReference type="NCBI Taxonomy" id="103349"/>
    <lineage>
        <taxon>Eukaryota</taxon>
        <taxon>Viridiplantae</taxon>
        <taxon>Streptophyta</taxon>
        <taxon>Embryophyta</taxon>
        <taxon>Tracheophyta</taxon>
        <taxon>Spermatophyta</taxon>
        <taxon>Magnoliopsida</taxon>
        <taxon>eudicotyledons</taxon>
        <taxon>Gunneridae</taxon>
        <taxon>Pentapetalae</taxon>
        <taxon>rosids</taxon>
        <taxon>Vitales</taxon>
        <taxon>Vitaceae</taxon>
        <taxon>Viteae</taxon>
        <taxon>Vitis</taxon>
    </lineage>
</organism>
<dbReference type="Proteomes" id="UP001168098">
    <property type="component" value="Unassembled WGS sequence"/>
</dbReference>
<reference evidence="3 4" key="1">
    <citation type="journal article" date="2023" name="BMC Biotechnol.">
        <title>Vitis rotundifolia cv Carlos genome sequencing.</title>
        <authorList>
            <person name="Huff M."/>
            <person name="Hulse-Kemp A."/>
            <person name="Scheffler B."/>
            <person name="Youngblood R."/>
            <person name="Simpson S."/>
            <person name="Babiker E."/>
            <person name="Staton M."/>
        </authorList>
    </citation>
    <scope>NUCLEOTIDE SEQUENCE [LARGE SCALE GENOMIC DNA]</scope>
    <source>
        <tissue evidence="3">Leaf</tissue>
    </source>
</reference>
<dbReference type="AlphaFoldDB" id="A0AA39AGY3"/>
<feature type="compositionally biased region" description="Low complexity" evidence="2">
    <location>
        <begin position="1"/>
        <end position="18"/>
    </location>
</feature>
<dbReference type="SUPFAM" id="SSF81606">
    <property type="entry name" value="PP2C-like"/>
    <property type="match status" value="1"/>
</dbReference>
<dbReference type="EMBL" id="JARBHA010000002">
    <property type="protein sequence ID" value="KAJ9707311.1"/>
    <property type="molecule type" value="Genomic_DNA"/>
</dbReference>
<proteinExistence type="inferred from homology"/>
<keyword evidence="1" id="KW-0464">Manganese</keyword>
<keyword evidence="4" id="KW-1185">Reference proteome</keyword>
<sequence>MSPSSIPTKPTSLSTSSTIHSPRNPKPHATHGSPMATIWPFSSSHACLNVVNIRDNGFILLRNEEILYEFPVQQHMYKIPYQLGNANDSPEEIKLTKLEPGDIIIPRSAGLFNNLFTHEIKDLVIKEIQKDPTPSPDMIATKIAKNATQRSINECRFTPHSKAAW</sequence>